<comment type="similarity">
    <text evidence="1">Belongs to the FAM199 family.</text>
</comment>
<proteinExistence type="inferred from homology"/>
<organism evidence="3 4">
    <name type="scientific">Caerostris extrusa</name>
    <name type="common">Bark spider</name>
    <name type="synonym">Caerostris bankana</name>
    <dbReference type="NCBI Taxonomy" id="172846"/>
    <lineage>
        <taxon>Eukaryota</taxon>
        <taxon>Metazoa</taxon>
        <taxon>Ecdysozoa</taxon>
        <taxon>Arthropoda</taxon>
        <taxon>Chelicerata</taxon>
        <taxon>Arachnida</taxon>
        <taxon>Araneae</taxon>
        <taxon>Araneomorphae</taxon>
        <taxon>Entelegynae</taxon>
        <taxon>Araneoidea</taxon>
        <taxon>Araneidae</taxon>
        <taxon>Caerostris</taxon>
    </lineage>
</organism>
<gene>
    <name evidence="3" type="primary">AVEN_266485_1</name>
    <name evidence="3" type="ORF">CEXT_514121</name>
</gene>
<dbReference type="AlphaFoldDB" id="A0AAV4N6N2"/>
<comment type="caution">
    <text evidence="3">The sequence shown here is derived from an EMBL/GenBank/DDBJ whole genome shotgun (WGS) entry which is preliminary data.</text>
</comment>
<keyword evidence="4" id="KW-1185">Reference proteome</keyword>
<protein>
    <submittedName>
        <fullName evidence="3">Uncharacterized protein</fullName>
    </submittedName>
</protein>
<feature type="region of interest" description="Disordered" evidence="2">
    <location>
        <begin position="211"/>
        <end position="269"/>
    </location>
</feature>
<evidence type="ECO:0000256" key="2">
    <source>
        <dbReference type="SAM" id="MobiDB-lite"/>
    </source>
</evidence>
<evidence type="ECO:0000313" key="4">
    <source>
        <dbReference type="Proteomes" id="UP001054945"/>
    </source>
</evidence>
<accession>A0AAV4N6N2</accession>
<sequence length="296" mass="33703">MKAIKYLKYFFSVWNHDFFQDYNAVEVPLHSDFNDVNNSFIGDSSLNNLDLSNQTSSSSSDYEIIEGLDDGFDSLYYLSDAFVSEILDNDTAGFSNLDQALVNPDSSKKEASTSTFASNANVQKNAVDYLLSSKLWSCMSSEEQLNTLHALSEVTCQMSICEQMEIIKIIDPTAIISPDDKEFALDSAHLNDEKFKKIINLILRMKPLLQNSSKSSKKTNSSSKLNSRKDNSGSYPKTKRKSTKKQGNILFPTEDKKKRLKRQRQTRKERKSGFFVYEKKVVINRVLEDEDINILE</sequence>
<evidence type="ECO:0000313" key="3">
    <source>
        <dbReference type="EMBL" id="GIX80394.1"/>
    </source>
</evidence>
<dbReference type="InterPro" id="IPR029672">
    <property type="entry name" value="FAM199X_fam"/>
</dbReference>
<reference evidence="3 4" key="1">
    <citation type="submission" date="2021-06" db="EMBL/GenBank/DDBJ databases">
        <title>Caerostris extrusa draft genome.</title>
        <authorList>
            <person name="Kono N."/>
            <person name="Arakawa K."/>
        </authorList>
    </citation>
    <scope>NUCLEOTIDE SEQUENCE [LARGE SCALE GENOMIC DNA]</scope>
</reference>
<dbReference type="Proteomes" id="UP001054945">
    <property type="component" value="Unassembled WGS sequence"/>
</dbReference>
<dbReference type="PANTHER" id="PTHR32003">
    <property type="entry name" value="PROTEIN FAM199X"/>
    <property type="match status" value="1"/>
</dbReference>
<dbReference type="Pfam" id="PF15814">
    <property type="entry name" value="FAM199X"/>
    <property type="match status" value="1"/>
</dbReference>
<dbReference type="EMBL" id="BPLR01020590">
    <property type="protein sequence ID" value="GIX80394.1"/>
    <property type="molecule type" value="Genomic_DNA"/>
</dbReference>
<feature type="compositionally biased region" description="Basic residues" evidence="2">
    <location>
        <begin position="258"/>
        <end position="269"/>
    </location>
</feature>
<name>A0AAV4N6N2_CAEEX</name>
<feature type="compositionally biased region" description="Low complexity" evidence="2">
    <location>
        <begin position="211"/>
        <end position="225"/>
    </location>
</feature>
<dbReference type="PANTHER" id="PTHR32003:SF1">
    <property type="entry name" value="PROTEIN FAM199X"/>
    <property type="match status" value="1"/>
</dbReference>
<evidence type="ECO:0000256" key="1">
    <source>
        <dbReference type="ARBA" id="ARBA00009319"/>
    </source>
</evidence>